<dbReference type="NCBIfam" id="TIGR01331">
    <property type="entry name" value="bisphos_cysQ"/>
    <property type="match status" value="1"/>
</dbReference>
<dbReference type="PANTHER" id="PTHR43028:SF7">
    <property type="entry name" value="3'(2'),5'-BISPHOSPHATE NUCLEOTIDASE CYSQ"/>
    <property type="match status" value="1"/>
</dbReference>
<evidence type="ECO:0000256" key="5">
    <source>
        <dbReference type="ARBA" id="ARBA00022723"/>
    </source>
</evidence>
<evidence type="ECO:0000313" key="11">
    <source>
        <dbReference type="Proteomes" id="UP001201273"/>
    </source>
</evidence>
<dbReference type="Gene3D" id="3.40.190.80">
    <property type="match status" value="1"/>
</dbReference>
<dbReference type="SUPFAM" id="SSF56655">
    <property type="entry name" value="Carbohydrate phosphatase"/>
    <property type="match status" value="1"/>
</dbReference>
<feature type="binding site" evidence="9">
    <location>
        <position position="217"/>
    </location>
    <ligand>
        <name>Mg(2+)</name>
        <dbReference type="ChEBI" id="CHEBI:18420"/>
        <label>2</label>
    </ligand>
</feature>
<reference evidence="10 11" key="1">
    <citation type="journal article" date="2022" name="Environ. Microbiol. Rep.">
        <title>Eco-phylogenetic analyses reveal divergent evolution of vitamin B12 metabolism in the marine bacterial family 'Psychromonadaceae'.</title>
        <authorList>
            <person name="Jin X."/>
            <person name="Yang Y."/>
            <person name="Cao H."/>
            <person name="Gao B."/>
            <person name="Zhao Z."/>
        </authorList>
    </citation>
    <scope>NUCLEOTIDE SEQUENCE [LARGE SCALE GENOMIC DNA]</scope>
    <source>
        <strain evidence="10 11">MKS20</strain>
    </source>
</reference>
<evidence type="ECO:0000256" key="4">
    <source>
        <dbReference type="ARBA" id="ARBA00022519"/>
    </source>
</evidence>
<dbReference type="EMBL" id="JAIMJA010000006">
    <property type="protein sequence ID" value="MCE2594771.1"/>
    <property type="molecule type" value="Genomic_DNA"/>
</dbReference>
<gene>
    <name evidence="9 10" type="primary">cysQ</name>
    <name evidence="10" type="ORF">K6Y31_08070</name>
</gene>
<keyword evidence="4 9" id="KW-0997">Cell inner membrane</keyword>
<dbReference type="InterPro" id="IPR000760">
    <property type="entry name" value="Inositol_monophosphatase-like"/>
</dbReference>
<dbReference type="CDD" id="cd01638">
    <property type="entry name" value="CysQ"/>
    <property type="match status" value="1"/>
</dbReference>
<evidence type="ECO:0000256" key="2">
    <source>
        <dbReference type="ARBA" id="ARBA00005289"/>
    </source>
</evidence>
<evidence type="ECO:0000256" key="3">
    <source>
        <dbReference type="ARBA" id="ARBA00022475"/>
    </source>
</evidence>
<proteinExistence type="inferred from homology"/>
<accession>A0ABS8WAI8</accession>
<dbReference type="InterPro" id="IPR020550">
    <property type="entry name" value="Inositol_monophosphatase_CS"/>
</dbReference>
<sequence>MQPIDYLDSACQFAREAGAIIKKIYDSKDYEACTKGDDTPVTSADIAAHQFLVKAFHELTPEIPMLSEEAADIPLARRSNWSTYWLVDPLDGTQEFISRSGDFATIIALVHDNKPVLGVIYAPIADVCYYAVSGHGAFKQVADQAPVAISSMQYDVQTKQLNVAVSKVQSLSKITNLLAPDYNYNMIPLGSSSLKSCLVAEGSADCYVRVGPTGEWDTAGAQCIVEEAGGKIQSLKLEALSYNERESLENPNFIVVGDNQLPWQRIIL</sequence>
<keyword evidence="3 9" id="KW-1003">Cell membrane</keyword>
<evidence type="ECO:0000256" key="1">
    <source>
        <dbReference type="ARBA" id="ARBA00001625"/>
    </source>
</evidence>
<dbReference type="Gene3D" id="3.30.540.10">
    <property type="entry name" value="Fructose-1,6-Bisphosphatase, subunit A, domain 1"/>
    <property type="match status" value="1"/>
</dbReference>
<evidence type="ECO:0000313" key="10">
    <source>
        <dbReference type="EMBL" id="MCE2594771.1"/>
    </source>
</evidence>
<dbReference type="InterPro" id="IPR020583">
    <property type="entry name" value="Inositol_monoP_metal-BS"/>
</dbReference>
<feature type="binding site" evidence="9">
    <location>
        <position position="217"/>
    </location>
    <ligand>
        <name>substrate</name>
    </ligand>
</feature>
<dbReference type="PROSITE" id="PS00630">
    <property type="entry name" value="IMP_2"/>
    <property type="match status" value="1"/>
</dbReference>
<feature type="binding site" evidence="9">
    <location>
        <position position="88"/>
    </location>
    <ligand>
        <name>Mg(2+)</name>
        <dbReference type="ChEBI" id="CHEBI:18420"/>
        <label>2</label>
    </ligand>
</feature>
<feature type="binding site" evidence="9">
    <location>
        <position position="91"/>
    </location>
    <ligand>
        <name>Mg(2+)</name>
        <dbReference type="ChEBI" id="CHEBI:18420"/>
        <label>2</label>
    </ligand>
</feature>
<evidence type="ECO:0000256" key="7">
    <source>
        <dbReference type="ARBA" id="ARBA00022842"/>
    </source>
</evidence>
<dbReference type="HAMAP" id="MF_02095">
    <property type="entry name" value="CysQ"/>
    <property type="match status" value="1"/>
</dbReference>
<dbReference type="InterPro" id="IPR006240">
    <property type="entry name" value="CysQ"/>
</dbReference>
<dbReference type="Pfam" id="PF00459">
    <property type="entry name" value="Inositol_P"/>
    <property type="match status" value="1"/>
</dbReference>
<comment type="similarity">
    <text evidence="2 9">Belongs to the inositol monophosphatase superfamily. CysQ family.</text>
</comment>
<comment type="caution">
    <text evidence="10">The sequence shown here is derived from an EMBL/GenBank/DDBJ whole genome shotgun (WGS) entry which is preliminary data.</text>
</comment>
<keyword evidence="5 9" id="KW-0479">Metal-binding</keyword>
<evidence type="ECO:0000256" key="8">
    <source>
        <dbReference type="ARBA" id="ARBA00023136"/>
    </source>
</evidence>
<comment type="cofactor">
    <cofactor evidence="9">
        <name>Mg(2+)</name>
        <dbReference type="ChEBI" id="CHEBI:18420"/>
    </cofactor>
</comment>
<feature type="binding site" evidence="9">
    <location>
        <begin position="90"/>
        <end position="93"/>
    </location>
    <ligand>
        <name>substrate</name>
    </ligand>
</feature>
<name>A0ABS8WAI8_9GAMM</name>
<dbReference type="Proteomes" id="UP001201273">
    <property type="component" value="Unassembled WGS sequence"/>
</dbReference>
<dbReference type="PRINTS" id="PR00377">
    <property type="entry name" value="IMPHPHTASES"/>
</dbReference>
<dbReference type="RefSeq" id="WP_233052291.1">
    <property type="nucleotide sequence ID" value="NZ_JAIMJA010000006.1"/>
</dbReference>
<keyword evidence="11" id="KW-1185">Reference proteome</keyword>
<dbReference type="InterPro" id="IPR050725">
    <property type="entry name" value="CysQ/Inositol_MonoPase"/>
</dbReference>
<keyword evidence="6 9" id="KW-0378">Hydrolase</keyword>
<dbReference type="PROSITE" id="PS00629">
    <property type="entry name" value="IMP_1"/>
    <property type="match status" value="1"/>
</dbReference>
<feature type="binding site" evidence="9">
    <location>
        <position position="90"/>
    </location>
    <ligand>
        <name>Mg(2+)</name>
        <dbReference type="ChEBI" id="CHEBI:18420"/>
        <label>1</label>
    </ligand>
</feature>
<evidence type="ECO:0000256" key="9">
    <source>
        <dbReference type="HAMAP-Rule" id="MF_02095"/>
    </source>
</evidence>
<dbReference type="PANTHER" id="PTHR43028">
    <property type="entry name" value="3'(2'),5'-BISPHOSPHATE NUCLEOTIDASE 1"/>
    <property type="match status" value="1"/>
</dbReference>
<organism evidence="10 11">
    <name type="scientific">Motilimonas cestriensis</name>
    <dbReference type="NCBI Taxonomy" id="2742685"/>
    <lineage>
        <taxon>Bacteria</taxon>
        <taxon>Pseudomonadati</taxon>
        <taxon>Pseudomonadota</taxon>
        <taxon>Gammaproteobacteria</taxon>
        <taxon>Alteromonadales</taxon>
        <taxon>Alteromonadales genera incertae sedis</taxon>
        <taxon>Motilimonas</taxon>
    </lineage>
</organism>
<comment type="subcellular location">
    <subcellularLocation>
        <location evidence="9">Cell inner membrane</location>
        <topology evidence="9">Peripheral membrane protein</topology>
        <orientation evidence="9">Cytoplasmic side</orientation>
    </subcellularLocation>
</comment>
<dbReference type="EC" id="3.1.3.7" evidence="9"/>
<keyword evidence="7 9" id="KW-0460">Magnesium</keyword>
<comment type="function">
    <text evidence="9">Converts adenosine-3',5'-bisphosphate (PAP) to AMP.</text>
</comment>
<comment type="catalytic activity">
    <reaction evidence="1 9">
        <text>adenosine 3',5'-bisphosphate + H2O = AMP + phosphate</text>
        <dbReference type="Rhea" id="RHEA:10040"/>
        <dbReference type="ChEBI" id="CHEBI:15377"/>
        <dbReference type="ChEBI" id="CHEBI:43474"/>
        <dbReference type="ChEBI" id="CHEBI:58343"/>
        <dbReference type="ChEBI" id="CHEBI:456215"/>
        <dbReference type="EC" id="3.1.3.7"/>
    </reaction>
</comment>
<feature type="binding site" evidence="9">
    <location>
        <position position="88"/>
    </location>
    <ligand>
        <name>Mg(2+)</name>
        <dbReference type="ChEBI" id="CHEBI:18420"/>
        <label>1</label>
    </ligand>
</feature>
<evidence type="ECO:0000256" key="6">
    <source>
        <dbReference type="ARBA" id="ARBA00022801"/>
    </source>
</evidence>
<dbReference type="GO" id="GO:0008441">
    <property type="term" value="F:3'(2'),5'-bisphosphate nucleotidase activity"/>
    <property type="evidence" value="ECO:0007669"/>
    <property type="project" value="UniProtKB-EC"/>
</dbReference>
<keyword evidence="8 9" id="KW-0472">Membrane</keyword>
<feature type="binding site" evidence="9">
    <location>
        <position position="68"/>
    </location>
    <ligand>
        <name>Mg(2+)</name>
        <dbReference type="ChEBI" id="CHEBI:18420"/>
        <label>1</label>
    </ligand>
</feature>
<protein>
    <recommendedName>
        <fullName evidence="9">3'(2'),5'-bisphosphate nucleotidase CysQ</fullName>
        <ecNumber evidence="9">3.1.3.7</ecNumber>
    </recommendedName>
    <alternativeName>
        <fullName evidence="9">3'(2'),5-bisphosphonucleoside 3'(2')-phosphohydrolase</fullName>
    </alternativeName>
    <alternativeName>
        <fullName evidence="9">3'-phosphoadenosine 5'-phosphate phosphatase</fullName>
        <shortName evidence="9">PAP phosphatase</shortName>
    </alternativeName>
</protein>
<feature type="binding site" evidence="9">
    <location>
        <position position="68"/>
    </location>
    <ligand>
        <name>substrate</name>
    </ligand>
</feature>